<dbReference type="SUPFAM" id="SSF56176">
    <property type="entry name" value="FAD-binding/transporter-associated domain-like"/>
    <property type="match status" value="1"/>
</dbReference>
<dbReference type="InterPro" id="IPR002550">
    <property type="entry name" value="CNNM"/>
</dbReference>
<evidence type="ECO:0000256" key="4">
    <source>
        <dbReference type="ARBA" id="ARBA00022692"/>
    </source>
</evidence>
<evidence type="ECO:0000256" key="8">
    <source>
        <dbReference type="ARBA" id="ARBA00023136"/>
    </source>
</evidence>
<evidence type="ECO:0000256" key="10">
    <source>
        <dbReference type="PROSITE-ProRule" id="PRU01193"/>
    </source>
</evidence>
<dbReference type="PANTHER" id="PTHR43099:SF6">
    <property type="entry name" value="UPF0053 PROTEIN RV1842C"/>
    <property type="match status" value="1"/>
</dbReference>
<dbReference type="Pfam" id="PF00571">
    <property type="entry name" value="CBS"/>
    <property type="match status" value="1"/>
</dbReference>
<evidence type="ECO:0000256" key="9">
    <source>
        <dbReference type="PROSITE-ProRule" id="PRU00703"/>
    </source>
</evidence>
<gene>
    <name evidence="15" type="ORF">ACFOLH_10505</name>
</gene>
<comment type="similarity">
    <text evidence="2">Belongs to the UPF0053 family.</text>
</comment>
<dbReference type="PROSITE" id="PS51846">
    <property type="entry name" value="CNNM"/>
    <property type="match status" value="1"/>
</dbReference>
<dbReference type="InterPro" id="IPR044751">
    <property type="entry name" value="Ion_transp-like_CBS"/>
</dbReference>
<feature type="transmembrane region" description="Helical" evidence="12">
    <location>
        <begin position="139"/>
        <end position="161"/>
    </location>
</feature>
<dbReference type="InterPro" id="IPR000644">
    <property type="entry name" value="CBS_dom"/>
</dbReference>
<dbReference type="EMBL" id="JBHRWW010000006">
    <property type="protein sequence ID" value="MFC3688772.1"/>
    <property type="molecule type" value="Genomic_DNA"/>
</dbReference>
<dbReference type="InterPro" id="IPR051676">
    <property type="entry name" value="UPF0053_domain"/>
</dbReference>
<organism evidence="15 16">
    <name type="scientific">Aquipuribacter hungaricus</name>
    <dbReference type="NCBI Taxonomy" id="545624"/>
    <lineage>
        <taxon>Bacteria</taxon>
        <taxon>Bacillati</taxon>
        <taxon>Actinomycetota</taxon>
        <taxon>Actinomycetes</taxon>
        <taxon>Micrococcales</taxon>
        <taxon>Intrasporangiaceae</taxon>
        <taxon>Aquipuribacter</taxon>
    </lineage>
</organism>
<feature type="region of interest" description="Disordered" evidence="11">
    <location>
        <begin position="465"/>
        <end position="488"/>
    </location>
</feature>
<feature type="transmembrane region" description="Helical" evidence="12">
    <location>
        <begin position="6"/>
        <end position="26"/>
    </location>
</feature>
<proteinExistence type="inferred from homology"/>
<reference evidence="16" key="1">
    <citation type="journal article" date="2019" name="Int. J. Syst. Evol. Microbiol.">
        <title>The Global Catalogue of Microorganisms (GCM) 10K type strain sequencing project: providing services to taxonomists for standard genome sequencing and annotation.</title>
        <authorList>
            <consortium name="The Broad Institute Genomics Platform"/>
            <consortium name="The Broad Institute Genome Sequencing Center for Infectious Disease"/>
            <person name="Wu L."/>
            <person name="Ma J."/>
        </authorList>
    </citation>
    <scope>NUCLEOTIDE SEQUENCE [LARGE SCALE GENOMIC DNA]</scope>
    <source>
        <strain evidence="16">NCAIM B.02333</strain>
    </source>
</reference>
<dbReference type="InterPro" id="IPR046342">
    <property type="entry name" value="CBS_dom_sf"/>
</dbReference>
<dbReference type="SUPFAM" id="SSF54631">
    <property type="entry name" value="CBS-domain pair"/>
    <property type="match status" value="1"/>
</dbReference>
<evidence type="ECO:0000256" key="7">
    <source>
        <dbReference type="ARBA" id="ARBA00023122"/>
    </source>
</evidence>
<evidence type="ECO:0000313" key="15">
    <source>
        <dbReference type="EMBL" id="MFC3688772.1"/>
    </source>
</evidence>
<evidence type="ECO:0000313" key="16">
    <source>
        <dbReference type="Proteomes" id="UP001595685"/>
    </source>
</evidence>
<dbReference type="Proteomes" id="UP001595685">
    <property type="component" value="Unassembled WGS sequence"/>
</dbReference>
<evidence type="ECO:0000259" key="14">
    <source>
        <dbReference type="PROSITE" id="PS51846"/>
    </source>
</evidence>
<evidence type="ECO:0000256" key="3">
    <source>
        <dbReference type="ARBA" id="ARBA00022475"/>
    </source>
</evidence>
<dbReference type="Gene3D" id="3.30.465.10">
    <property type="match status" value="1"/>
</dbReference>
<feature type="domain" description="CNNM transmembrane" evidence="14">
    <location>
        <begin position="3"/>
        <end position="206"/>
    </location>
</feature>
<protein>
    <submittedName>
        <fullName evidence="15">Hemolysin family protein</fullName>
    </submittedName>
</protein>
<dbReference type="PANTHER" id="PTHR43099">
    <property type="entry name" value="UPF0053 PROTEIN YRKA"/>
    <property type="match status" value="1"/>
</dbReference>
<dbReference type="PROSITE" id="PS51371">
    <property type="entry name" value="CBS"/>
    <property type="match status" value="1"/>
</dbReference>
<keyword evidence="8 10" id="KW-0472">Membrane</keyword>
<dbReference type="InterPro" id="IPR036318">
    <property type="entry name" value="FAD-bd_PCMH-like_sf"/>
</dbReference>
<evidence type="ECO:0000256" key="6">
    <source>
        <dbReference type="ARBA" id="ARBA00022989"/>
    </source>
</evidence>
<keyword evidence="4 10" id="KW-0812">Transmembrane</keyword>
<keyword evidence="7 9" id="KW-0129">CBS domain</keyword>
<evidence type="ECO:0000256" key="2">
    <source>
        <dbReference type="ARBA" id="ARBA00006337"/>
    </source>
</evidence>
<feature type="transmembrane region" description="Helical" evidence="12">
    <location>
        <begin position="102"/>
        <end position="127"/>
    </location>
</feature>
<dbReference type="RefSeq" id="WP_340291405.1">
    <property type="nucleotide sequence ID" value="NZ_JBBEOI010000038.1"/>
</dbReference>
<feature type="compositionally biased region" description="Low complexity" evidence="11">
    <location>
        <begin position="465"/>
        <end position="481"/>
    </location>
</feature>
<accession>A0ABV7WH66</accession>
<keyword evidence="5" id="KW-0677">Repeat</keyword>
<keyword evidence="6 10" id="KW-1133">Transmembrane helix</keyword>
<evidence type="ECO:0000256" key="5">
    <source>
        <dbReference type="ARBA" id="ARBA00022737"/>
    </source>
</evidence>
<evidence type="ECO:0000259" key="13">
    <source>
        <dbReference type="PROSITE" id="PS51371"/>
    </source>
</evidence>
<comment type="caution">
    <text evidence="15">The sequence shown here is derived from an EMBL/GenBank/DDBJ whole genome shotgun (WGS) entry which is preliminary data.</text>
</comment>
<evidence type="ECO:0000256" key="12">
    <source>
        <dbReference type="SAM" id="Phobius"/>
    </source>
</evidence>
<feature type="transmembrane region" description="Helical" evidence="12">
    <location>
        <begin position="61"/>
        <end position="82"/>
    </location>
</feature>
<dbReference type="CDD" id="cd04590">
    <property type="entry name" value="CBS_pair_CorC_HlyC_assoc"/>
    <property type="match status" value="1"/>
</dbReference>
<feature type="domain" description="CBS" evidence="13">
    <location>
        <begin position="300"/>
        <end position="357"/>
    </location>
</feature>
<evidence type="ECO:0000256" key="1">
    <source>
        <dbReference type="ARBA" id="ARBA00004651"/>
    </source>
</evidence>
<keyword evidence="16" id="KW-1185">Reference proteome</keyword>
<dbReference type="Gene3D" id="3.10.580.10">
    <property type="entry name" value="CBS-domain"/>
    <property type="match status" value="1"/>
</dbReference>
<comment type="subcellular location">
    <subcellularLocation>
        <location evidence="1">Cell membrane</location>
        <topology evidence="1">Multi-pass membrane protein</topology>
    </subcellularLocation>
</comment>
<dbReference type="InterPro" id="IPR005170">
    <property type="entry name" value="Transptr-assoc_dom"/>
</dbReference>
<dbReference type="Pfam" id="PF01595">
    <property type="entry name" value="CNNM"/>
    <property type="match status" value="1"/>
</dbReference>
<keyword evidence="3" id="KW-1003">Cell membrane</keyword>
<dbReference type="SMART" id="SM01091">
    <property type="entry name" value="CorC_HlyC"/>
    <property type="match status" value="1"/>
</dbReference>
<dbReference type="Pfam" id="PF03471">
    <property type="entry name" value="CorC_HlyC"/>
    <property type="match status" value="1"/>
</dbReference>
<evidence type="ECO:0000256" key="11">
    <source>
        <dbReference type="SAM" id="MobiDB-lite"/>
    </source>
</evidence>
<dbReference type="InterPro" id="IPR016169">
    <property type="entry name" value="FAD-bd_PCMH_sub2"/>
</dbReference>
<sequence length="488" mass="50607">MTALLTLLLGILVVVLITAVTGYFVAQEFAYMAVDRSTLAARAAAGDAGARRALTVTGRTSFMLSGAQLGITVTGLLVGYVAEPLIGESLGTLLGGVGVPAGVGIAVGAVLALLFATVVQMLFGELFPKNLAIARPEPVALWLARSTVLYLRVFGWLVWVFDQSSNLLLRALRIEPVHDVEHAATARDLEHIVEESRESGNLPVELSMMLDRILDFPSRDVEHAMIPRSRVAVLAATDDLGTVRARMATGHSRYPVLSVRPADGATAGTGLGGTEDIVGVVHLVDLLTTTEPDSAPVSSVVRPALVVSTLTPLPDVLRELSESRNQLACAVDEYGGFAGVVTLEDLAEELVGEITDEHDDGTGPSYVPVAGDGVWEMSGDVHVDEVERALGADLPRGDYETVAGLVLATSGGLVDVGATLTVELPPDPADLALAEAPEARTVHVTVLAVDRYVPSRVRLELPGVPSGSTAAAAGPAASATATGGGSAS</sequence>
<name>A0ABV7WH66_9MICO</name>